<feature type="region of interest" description="Disordered" evidence="1">
    <location>
        <begin position="397"/>
        <end position="558"/>
    </location>
</feature>
<accession>A0A6A1WV84</accession>
<organism evidence="3 4">
    <name type="scientific">Morella rubra</name>
    <name type="common">Chinese bayberry</name>
    <dbReference type="NCBI Taxonomy" id="262757"/>
    <lineage>
        <taxon>Eukaryota</taxon>
        <taxon>Viridiplantae</taxon>
        <taxon>Streptophyta</taxon>
        <taxon>Embryophyta</taxon>
        <taxon>Tracheophyta</taxon>
        <taxon>Spermatophyta</taxon>
        <taxon>Magnoliopsida</taxon>
        <taxon>eudicotyledons</taxon>
        <taxon>Gunneridae</taxon>
        <taxon>Pentapetalae</taxon>
        <taxon>rosids</taxon>
        <taxon>fabids</taxon>
        <taxon>Fagales</taxon>
        <taxon>Myricaceae</taxon>
        <taxon>Morella</taxon>
    </lineage>
</organism>
<evidence type="ECO:0000259" key="2">
    <source>
        <dbReference type="Pfam" id="PF21743"/>
    </source>
</evidence>
<dbReference type="Proteomes" id="UP000516437">
    <property type="component" value="Chromosome 1"/>
</dbReference>
<feature type="region of interest" description="Disordered" evidence="1">
    <location>
        <begin position="1"/>
        <end position="20"/>
    </location>
</feature>
<dbReference type="InterPro" id="IPR047365">
    <property type="entry name" value="Tudor_AtPTM-like"/>
</dbReference>
<feature type="compositionally biased region" description="Basic and acidic residues" evidence="1">
    <location>
        <begin position="201"/>
        <end position="210"/>
    </location>
</feature>
<feature type="compositionally biased region" description="Basic and acidic residues" evidence="1">
    <location>
        <begin position="94"/>
        <end position="105"/>
    </location>
</feature>
<reference evidence="3 4" key="1">
    <citation type="journal article" date="2019" name="Plant Biotechnol. J.">
        <title>The red bayberry genome and genetic basis of sex determination.</title>
        <authorList>
            <person name="Jia H.M."/>
            <person name="Jia H.J."/>
            <person name="Cai Q.L."/>
            <person name="Wang Y."/>
            <person name="Zhao H.B."/>
            <person name="Yang W.F."/>
            <person name="Wang G.Y."/>
            <person name="Li Y.H."/>
            <person name="Zhan D.L."/>
            <person name="Shen Y.T."/>
            <person name="Niu Q.F."/>
            <person name="Chang L."/>
            <person name="Qiu J."/>
            <person name="Zhao L."/>
            <person name="Xie H.B."/>
            <person name="Fu W.Y."/>
            <person name="Jin J."/>
            <person name="Li X.W."/>
            <person name="Jiao Y."/>
            <person name="Zhou C.C."/>
            <person name="Tu T."/>
            <person name="Chai C.Y."/>
            <person name="Gao J.L."/>
            <person name="Fan L.J."/>
            <person name="van de Weg E."/>
            <person name="Wang J.Y."/>
            <person name="Gao Z.S."/>
        </authorList>
    </citation>
    <scope>NUCLEOTIDE SEQUENCE [LARGE SCALE GENOMIC DNA]</scope>
    <source>
        <tissue evidence="3">Leaves</tissue>
    </source>
</reference>
<feature type="compositionally biased region" description="Basic and acidic residues" evidence="1">
    <location>
        <begin position="397"/>
        <end position="440"/>
    </location>
</feature>
<gene>
    <name evidence="3" type="ORF">CJ030_MR1G013906</name>
</gene>
<dbReference type="AlphaFoldDB" id="A0A6A1WV84"/>
<feature type="compositionally biased region" description="Basic and acidic residues" evidence="1">
    <location>
        <begin position="1"/>
        <end position="15"/>
    </location>
</feature>
<feature type="compositionally biased region" description="Basic and acidic residues" evidence="1">
    <location>
        <begin position="126"/>
        <end position="137"/>
    </location>
</feature>
<comment type="caution">
    <text evidence="3">The sequence shown here is derived from an EMBL/GenBank/DDBJ whole genome shotgun (WGS) entry which is preliminary data.</text>
</comment>
<feature type="compositionally biased region" description="Basic and acidic residues" evidence="1">
    <location>
        <begin position="490"/>
        <end position="500"/>
    </location>
</feature>
<dbReference type="EMBL" id="RXIC02000019">
    <property type="protein sequence ID" value="KAB1227637.1"/>
    <property type="molecule type" value="Genomic_DNA"/>
</dbReference>
<feature type="compositionally biased region" description="Basic and acidic residues" evidence="1">
    <location>
        <begin position="525"/>
        <end position="552"/>
    </location>
</feature>
<dbReference type="Pfam" id="PF21743">
    <property type="entry name" value="PTM_DIR17_Tudor"/>
    <property type="match status" value="1"/>
</dbReference>
<evidence type="ECO:0000313" key="4">
    <source>
        <dbReference type="Proteomes" id="UP000516437"/>
    </source>
</evidence>
<feature type="region of interest" description="Disordered" evidence="1">
    <location>
        <begin position="94"/>
        <end position="155"/>
    </location>
</feature>
<feature type="compositionally biased region" description="Basic and acidic residues" evidence="1">
    <location>
        <begin position="466"/>
        <end position="482"/>
    </location>
</feature>
<dbReference type="OrthoDB" id="200660at2759"/>
<name>A0A6A1WV84_9ROSI</name>
<evidence type="ECO:0000313" key="3">
    <source>
        <dbReference type="EMBL" id="KAB1227637.1"/>
    </source>
</evidence>
<evidence type="ECO:0000256" key="1">
    <source>
        <dbReference type="SAM" id="MobiDB-lite"/>
    </source>
</evidence>
<keyword evidence="4" id="KW-1185">Reference proteome</keyword>
<feature type="compositionally biased region" description="Polar residues" evidence="1">
    <location>
        <begin position="441"/>
        <end position="465"/>
    </location>
</feature>
<proteinExistence type="predicted"/>
<sequence length="650" mass="72285">MAEKGLAKKRDKKEYGSAAPKVISGTNKLKVASVDNELRTGALEGEELRKAALGWSKEEESSVKRSSKSKAVAFDEDLNLGALKNEVLRRADGIKLKERKSEAKQVSKSSTNAVEDDLSSGLLKNEVVRKGADDKSMGKQPASKQSSKLKDIDVDDDLKLGPLKEEVRRAVSGVKSMGKRSAARKGEEEGGATLIAEGEDSAMKESEKDNPTPVKRKRGADGEIVEAFWLSPEIGSSRLRPRKEVPAFRLVDLEDDDNDRVVGKRVKVYWSGSRKWFIGRIKAFDNEKRLHNILYEDGDREMLDLRKERFELEVMPADGFKVRTKPSSEKKVKNLDGDEVSTETLKEDTEMLDAYIEPEKKTPSEVCVKEMKGPEVSKEEDLVAAMVVDVPGKAEEVVVDEGRDVKEATQDIRLESTSQVKEKVSDDVEGSRKTAEDDSIKVQNAKSLKNTVSSNKRTTSGVSKTRSSESKNRKGTKEKEDWDANMGVTSHEDETKDNMLHVDINVGNSVETNYQEDGKTNSLAEEVREEKGVMLAESEHKTPDFNVEKREDDQLENQTDIFTNDAISRMTLSPNPQDLEDDMKDLAANKAVPVLQCKLTVENNAPEEDICGGENSTCEKTEKAKNTEGNKHAENLTQYVRRARSVAPTR</sequence>
<dbReference type="Gene3D" id="2.30.30.140">
    <property type="match status" value="1"/>
</dbReference>
<feature type="region of interest" description="Disordered" evidence="1">
    <location>
        <begin position="170"/>
        <end position="218"/>
    </location>
</feature>
<feature type="domain" description="PTM/DIR17-like Tudor" evidence="2">
    <location>
        <begin position="263"/>
        <end position="305"/>
    </location>
</feature>
<feature type="compositionally biased region" description="Polar residues" evidence="1">
    <location>
        <begin position="506"/>
        <end position="523"/>
    </location>
</feature>
<dbReference type="CDD" id="cd20404">
    <property type="entry name" value="Tudor_Agenet_AtEML-like"/>
    <property type="match status" value="1"/>
</dbReference>
<protein>
    <submittedName>
        <fullName evidence="3">DNA mismatch repair protein MSH6</fullName>
    </submittedName>
</protein>